<proteinExistence type="predicted"/>
<dbReference type="Proteomes" id="UP000308600">
    <property type="component" value="Unassembled WGS sequence"/>
</dbReference>
<organism evidence="1 2">
    <name type="scientific">Pluteus cervinus</name>
    <dbReference type="NCBI Taxonomy" id="181527"/>
    <lineage>
        <taxon>Eukaryota</taxon>
        <taxon>Fungi</taxon>
        <taxon>Dikarya</taxon>
        <taxon>Basidiomycota</taxon>
        <taxon>Agaricomycotina</taxon>
        <taxon>Agaricomycetes</taxon>
        <taxon>Agaricomycetidae</taxon>
        <taxon>Agaricales</taxon>
        <taxon>Pluteineae</taxon>
        <taxon>Pluteaceae</taxon>
        <taxon>Pluteus</taxon>
    </lineage>
</organism>
<keyword evidence="2" id="KW-1185">Reference proteome</keyword>
<sequence>MPTSHLPPLPPSPTSQGSHPPSPSGDYDLEAPSDRSSATPSPQHLIVRDSPVPFTQSYNGELYNGSLIHIGGGTLAQVTNSIVIKILQGPGLNKEDMTIRNAVIRRLYACAESWKRLRHPNILSVHSLVETQDELAFVLPWYPRGNITTHLRQREHASALRDKLRFAREISVGLEYLHGQDIIHGNLIPVSIHLGLDLTPQTHTIYQDNVLIDVEGRAVISDIGVDLALRCVSGLLDVLHPRFKWRAPEILTAEPDRLRELREGDNASWVVGEPTEAADVFSLGRTIHEIFCPTPPGLQTTVYDYIRDLFQGHLLDETSRPVEIPFGVWETLLECCSINPDQRPNAARVAGRLARVVIMT</sequence>
<evidence type="ECO:0000313" key="2">
    <source>
        <dbReference type="Proteomes" id="UP000308600"/>
    </source>
</evidence>
<dbReference type="EMBL" id="ML208570">
    <property type="protein sequence ID" value="TFK62626.1"/>
    <property type="molecule type" value="Genomic_DNA"/>
</dbReference>
<protein>
    <submittedName>
        <fullName evidence="1">Kinase-like protein</fullName>
    </submittedName>
</protein>
<evidence type="ECO:0000313" key="1">
    <source>
        <dbReference type="EMBL" id="TFK62626.1"/>
    </source>
</evidence>
<reference evidence="1 2" key="1">
    <citation type="journal article" date="2019" name="Nat. Ecol. Evol.">
        <title>Megaphylogeny resolves global patterns of mushroom evolution.</title>
        <authorList>
            <person name="Varga T."/>
            <person name="Krizsan K."/>
            <person name="Foldi C."/>
            <person name="Dima B."/>
            <person name="Sanchez-Garcia M."/>
            <person name="Sanchez-Ramirez S."/>
            <person name="Szollosi G.J."/>
            <person name="Szarkandi J.G."/>
            <person name="Papp V."/>
            <person name="Albert L."/>
            <person name="Andreopoulos W."/>
            <person name="Angelini C."/>
            <person name="Antonin V."/>
            <person name="Barry K.W."/>
            <person name="Bougher N.L."/>
            <person name="Buchanan P."/>
            <person name="Buyck B."/>
            <person name="Bense V."/>
            <person name="Catcheside P."/>
            <person name="Chovatia M."/>
            <person name="Cooper J."/>
            <person name="Damon W."/>
            <person name="Desjardin D."/>
            <person name="Finy P."/>
            <person name="Geml J."/>
            <person name="Haridas S."/>
            <person name="Hughes K."/>
            <person name="Justo A."/>
            <person name="Karasinski D."/>
            <person name="Kautmanova I."/>
            <person name="Kiss B."/>
            <person name="Kocsube S."/>
            <person name="Kotiranta H."/>
            <person name="LaButti K.M."/>
            <person name="Lechner B.E."/>
            <person name="Liimatainen K."/>
            <person name="Lipzen A."/>
            <person name="Lukacs Z."/>
            <person name="Mihaltcheva S."/>
            <person name="Morgado L.N."/>
            <person name="Niskanen T."/>
            <person name="Noordeloos M.E."/>
            <person name="Ohm R.A."/>
            <person name="Ortiz-Santana B."/>
            <person name="Ovrebo C."/>
            <person name="Racz N."/>
            <person name="Riley R."/>
            <person name="Savchenko A."/>
            <person name="Shiryaev A."/>
            <person name="Soop K."/>
            <person name="Spirin V."/>
            <person name="Szebenyi C."/>
            <person name="Tomsovsky M."/>
            <person name="Tulloss R.E."/>
            <person name="Uehling J."/>
            <person name="Grigoriev I.V."/>
            <person name="Vagvolgyi C."/>
            <person name="Papp T."/>
            <person name="Martin F.M."/>
            <person name="Miettinen O."/>
            <person name="Hibbett D.S."/>
            <person name="Nagy L.G."/>
        </authorList>
    </citation>
    <scope>NUCLEOTIDE SEQUENCE [LARGE SCALE GENOMIC DNA]</scope>
    <source>
        <strain evidence="1 2">NL-1719</strain>
    </source>
</reference>
<name>A0ACD3AAI7_9AGAR</name>
<accession>A0ACD3AAI7</accession>
<gene>
    <name evidence="1" type="ORF">BDN72DRAFT_862710</name>
</gene>